<dbReference type="EC" id="3.4.21.89" evidence="4 7"/>
<protein>
    <recommendedName>
        <fullName evidence="4 7">Signal peptidase I</fullName>
        <ecNumber evidence="4 7">3.4.21.89</ecNumber>
    </recommendedName>
</protein>
<dbReference type="Proteomes" id="UP001284601">
    <property type="component" value="Unassembled WGS sequence"/>
</dbReference>
<evidence type="ECO:0000313" key="10">
    <source>
        <dbReference type="EMBL" id="MDW5595882.1"/>
    </source>
</evidence>
<sequence length="208" mass="22646">MRRKPKSASGSLLELVFIVAVALGLALGIQAFIVKPYRIPSGSMEPTLAVGERVLVNRIGNNFSDPKVGDILVFHPPKGADVNECGIPGQGPFYDGPQSRIPCSRSTSTASDQNFIKRVVGEPGDRIAIRDGHVVRNGRVQEDSFIKDCGQGADCNLGTITIPKDQYFMMGDNRGESDDSRYWGPIKRDWVIGGAFASYWPPKRIGPL</sequence>
<comment type="subcellular location">
    <subcellularLocation>
        <location evidence="2">Cell membrane</location>
        <topology evidence="2">Single-pass type II membrane protein</topology>
    </subcellularLocation>
    <subcellularLocation>
        <location evidence="8">Membrane</location>
        <topology evidence="8">Single-pass type II membrane protein</topology>
    </subcellularLocation>
</comment>
<comment type="caution">
    <text evidence="10">The sequence shown here is derived from an EMBL/GenBank/DDBJ whole genome shotgun (WGS) entry which is preliminary data.</text>
</comment>
<dbReference type="InterPro" id="IPR019756">
    <property type="entry name" value="Pept_S26A_signal_pept_1_Ser-AS"/>
</dbReference>
<dbReference type="PRINTS" id="PR00727">
    <property type="entry name" value="LEADERPTASE"/>
</dbReference>
<dbReference type="InterPro" id="IPR000223">
    <property type="entry name" value="Pept_S26A_signal_pept_1"/>
</dbReference>
<keyword evidence="11" id="KW-1185">Reference proteome</keyword>
<dbReference type="PANTHER" id="PTHR43390">
    <property type="entry name" value="SIGNAL PEPTIDASE I"/>
    <property type="match status" value="1"/>
</dbReference>
<dbReference type="SUPFAM" id="SSF51306">
    <property type="entry name" value="LexA/Signal peptidase"/>
    <property type="match status" value="1"/>
</dbReference>
<keyword evidence="6 7" id="KW-0378">Hydrolase</keyword>
<evidence type="ECO:0000256" key="7">
    <source>
        <dbReference type="RuleBase" id="RU003993"/>
    </source>
</evidence>
<keyword evidence="7" id="KW-0812">Transmembrane</keyword>
<dbReference type="Pfam" id="PF10502">
    <property type="entry name" value="Peptidase_S26"/>
    <property type="match status" value="1"/>
</dbReference>
<dbReference type="InterPro" id="IPR019533">
    <property type="entry name" value="Peptidase_S26"/>
</dbReference>
<dbReference type="PROSITE" id="PS00760">
    <property type="entry name" value="SPASE_I_2"/>
    <property type="match status" value="1"/>
</dbReference>
<evidence type="ECO:0000256" key="8">
    <source>
        <dbReference type="RuleBase" id="RU362042"/>
    </source>
</evidence>
<dbReference type="InterPro" id="IPR019757">
    <property type="entry name" value="Pept_S26A_signal_pept_1_Lys-AS"/>
</dbReference>
<feature type="domain" description="Peptidase S26" evidence="9">
    <location>
        <begin position="13"/>
        <end position="200"/>
    </location>
</feature>
<dbReference type="PROSITE" id="PS00761">
    <property type="entry name" value="SPASE_I_3"/>
    <property type="match status" value="1"/>
</dbReference>
<proteinExistence type="inferred from homology"/>
<evidence type="ECO:0000256" key="2">
    <source>
        <dbReference type="ARBA" id="ARBA00004401"/>
    </source>
</evidence>
<evidence type="ECO:0000256" key="3">
    <source>
        <dbReference type="ARBA" id="ARBA00009370"/>
    </source>
</evidence>
<dbReference type="PROSITE" id="PS00501">
    <property type="entry name" value="SPASE_I_1"/>
    <property type="match status" value="1"/>
</dbReference>
<keyword evidence="7" id="KW-0472">Membrane</keyword>
<evidence type="ECO:0000256" key="5">
    <source>
        <dbReference type="ARBA" id="ARBA00022670"/>
    </source>
</evidence>
<organism evidence="10 11">
    <name type="scientific">Conexibacter stalactiti</name>
    <dbReference type="NCBI Taxonomy" id="1940611"/>
    <lineage>
        <taxon>Bacteria</taxon>
        <taxon>Bacillati</taxon>
        <taxon>Actinomycetota</taxon>
        <taxon>Thermoleophilia</taxon>
        <taxon>Solirubrobacterales</taxon>
        <taxon>Conexibacteraceae</taxon>
        <taxon>Conexibacter</taxon>
    </lineage>
</organism>
<dbReference type="NCBIfam" id="TIGR02227">
    <property type="entry name" value="sigpep_I_bact"/>
    <property type="match status" value="1"/>
</dbReference>
<name>A0ABU4HT79_9ACTN</name>
<dbReference type="RefSeq" id="WP_318598226.1">
    <property type="nucleotide sequence ID" value="NZ_JAWSTH010000042.1"/>
</dbReference>
<comment type="similarity">
    <text evidence="3 8">Belongs to the peptidase S26 family.</text>
</comment>
<dbReference type="GO" id="GO:0009003">
    <property type="term" value="F:signal peptidase activity"/>
    <property type="evidence" value="ECO:0007669"/>
    <property type="project" value="UniProtKB-EC"/>
</dbReference>
<dbReference type="EMBL" id="JAWSTH010000042">
    <property type="protein sequence ID" value="MDW5595882.1"/>
    <property type="molecule type" value="Genomic_DNA"/>
</dbReference>
<dbReference type="InterPro" id="IPR019758">
    <property type="entry name" value="Pept_S26A_signal_pept_1_CS"/>
</dbReference>
<dbReference type="InterPro" id="IPR036286">
    <property type="entry name" value="LexA/Signal_pep-like_sf"/>
</dbReference>
<feature type="transmembrane region" description="Helical" evidence="7">
    <location>
        <begin position="12"/>
        <end position="33"/>
    </location>
</feature>
<gene>
    <name evidence="10" type="primary">lepB</name>
    <name evidence="10" type="ORF">R7226_16150</name>
</gene>
<keyword evidence="7" id="KW-1133">Transmembrane helix</keyword>
<evidence type="ECO:0000313" key="11">
    <source>
        <dbReference type="Proteomes" id="UP001284601"/>
    </source>
</evidence>
<dbReference type="Gene3D" id="2.10.109.10">
    <property type="entry name" value="Umud Fragment, subunit A"/>
    <property type="match status" value="1"/>
</dbReference>
<keyword evidence="5 7" id="KW-0645">Protease</keyword>
<evidence type="ECO:0000256" key="4">
    <source>
        <dbReference type="ARBA" id="ARBA00013208"/>
    </source>
</evidence>
<reference evidence="11" key="1">
    <citation type="submission" date="2023-07" db="EMBL/GenBank/DDBJ databases">
        <title>Conexibacter stalactiti sp. nov., isolated from stalactites in a lava cave and emended description of the genus Conexibacter.</title>
        <authorList>
            <person name="Lee S.D."/>
        </authorList>
    </citation>
    <scope>NUCLEOTIDE SEQUENCE [LARGE SCALE GENOMIC DNA]</scope>
    <source>
        <strain evidence="11">KCTC 39840</strain>
    </source>
</reference>
<comment type="catalytic activity">
    <reaction evidence="1 7">
        <text>Cleavage of hydrophobic, N-terminal signal or leader sequences from secreted and periplasmic proteins.</text>
        <dbReference type="EC" id="3.4.21.89"/>
    </reaction>
</comment>
<dbReference type="CDD" id="cd06530">
    <property type="entry name" value="S26_SPase_I"/>
    <property type="match status" value="1"/>
</dbReference>
<evidence type="ECO:0000259" key="9">
    <source>
        <dbReference type="Pfam" id="PF10502"/>
    </source>
</evidence>
<evidence type="ECO:0000256" key="6">
    <source>
        <dbReference type="ARBA" id="ARBA00022801"/>
    </source>
</evidence>
<evidence type="ECO:0000256" key="1">
    <source>
        <dbReference type="ARBA" id="ARBA00000677"/>
    </source>
</evidence>
<accession>A0ABU4HT79</accession>
<dbReference type="PANTHER" id="PTHR43390:SF1">
    <property type="entry name" value="CHLOROPLAST PROCESSING PEPTIDASE"/>
    <property type="match status" value="1"/>
</dbReference>